<evidence type="ECO:0000313" key="7">
    <source>
        <dbReference type="WBParaSite" id="PgR022X_g139_t04"/>
    </source>
</evidence>
<dbReference type="WBParaSite" id="PgR022X_g139_t04">
    <property type="protein sequence ID" value="PgR022X_g139_t04"/>
    <property type="gene ID" value="PgR022X_g139"/>
</dbReference>
<evidence type="ECO:0000256" key="1">
    <source>
        <dbReference type="ARBA" id="ARBA00004141"/>
    </source>
</evidence>
<keyword evidence="2 5" id="KW-0812">Transmembrane</keyword>
<feature type="transmembrane region" description="Helical" evidence="5">
    <location>
        <begin position="292"/>
        <end position="314"/>
    </location>
</feature>
<feature type="transmembrane region" description="Helical" evidence="5">
    <location>
        <begin position="362"/>
        <end position="385"/>
    </location>
</feature>
<name>A0A915B1A6_PARUN</name>
<dbReference type="PANTHER" id="PTHR11040:SF74">
    <property type="entry name" value="ZINC TRANSPORTER ZIP3"/>
    <property type="match status" value="1"/>
</dbReference>
<comment type="subcellular location">
    <subcellularLocation>
        <location evidence="1">Membrane</location>
        <topology evidence="1">Multi-pass membrane protein</topology>
    </subcellularLocation>
</comment>
<organism evidence="6 7">
    <name type="scientific">Parascaris univalens</name>
    <name type="common">Nematode worm</name>
    <dbReference type="NCBI Taxonomy" id="6257"/>
    <lineage>
        <taxon>Eukaryota</taxon>
        <taxon>Metazoa</taxon>
        <taxon>Ecdysozoa</taxon>
        <taxon>Nematoda</taxon>
        <taxon>Chromadorea</taxon>
        <taxon>Rhabditida</taxon>
        <taxon>Spirurina</taxon>
        <taxon>Ascaridomorpha</taxon>
        <taxon>Ascaridoidea</taxon>
        <taxon>Ascarididae</taxon>
        <taxon>Parascaris</taxon>
    </lineage>
</organism>
<feature type="transmembrane region" description="Helical" evidence="5">
    <location>
        <begin position="54"/>
        <end position="72"/>
    </location>
</feature>
<feature type="transmembrane region" description="Helical" evidence="5">
    <location>
        <begin position="326"/>
        <end position="350"/>
    </location>
</feature>
<dbReference type="GO" id="GO:0005385">
    <property type="term" value="F:zinc ion transmembrane transporter activity"/>
    <property type="evidence" value="ECO:0007669"/>
    <property type="project" value="TreeGrafter"/>
</dbReference>
<keyword evidence="6" id="KW-1185">Reference proteome</keyword>
<dbReference type="AlphaFoldDB" id="A0A915B1A6"/>
<accession>A0A915B1A6</accession>
<dbReference type="InterPro" id="IPR003689">
    <property type="entry name" value="ZIP"/>
</dbReference>
<feature type="transmembrane region" description="Helical" evidence="5">
    <location>
        <begin position="134"/>
        <end position="151"/>
    </location>
</feature>
<sequence>MNVRIKLKFETIYLDFTLKQVYFYYERGYNIKSDSFQRYSFKITTSGDMREAQLQLLLALAMLIATLLAGFAPLKVLTVVKNNGVQSRMIQRILSLLSCFAGGVFLATCFLDVIPHVNGNFHVFNKNSSLNTRYPLPELLFCIGFFAVYLLEELCLRLFAHKTPSTHSHTRASEAHEERLNAFGCSECECDGRDKIQTKNCGDGMDSIAYGQLRKVSSIAESLNKAETTTLQSITFAAAMSFHSILEGLALGVQDSTTGIMSLFISLMIHKGIEAFSVGLQISKSNSRRLKVAAITILIYSLMTPVGSIIGMCIQNSNLQSVLKEGLVTVLEALAVGTFIYVTFFEVLAAERANEFSNIMQLIAIIIGFSVVALFQLLELFVMSVQQH</sequence>
<evidence type="ECO:0000256" key="2">
    <source>
        <dbReference type="ARBA" id="ARBA00022692"/>
    </source>
</evidence>
<dbReference type="Pfam" id="PF02535">
    <property type="entry name" value="Zip"/>
    <property type="match status" value="1"/>
</dbReference>
<evidence type="ECO:0000256" key="4">
    <source>
        <dbReference type="ARBA" id="ARBA00023136"/>
    </source>
</evidence>
<dbReference type="Proteomes" id="UP000887569">
    <property type="component" value="Unplaced"/>
</dbReference>
<dbReference type="GO" id="GO:0005886">
    <property type="term" value="C:plasma membrane"/>
    <property type="evidence" value="ECO:0007669"/>
    <property type="project" value="TreeGrafter"/>
</dbReference>
<evidence type="ECO:0000256" key="3">
    <source>
        <dbReference type="ARBA" id="ARBA00022989"/>
    </source>
</evidence>
<protein>
    <submittedName>
        <fullName evidence="7">Zinc transporter ZIP3</fullName>
    </submittedName>
</protein>
<feature type="transmembrane region" description="Helical" evidence="5">
    <location>
        <begin position="93"/>
        <end position="114"/>
    </location>
</feature>
<reference evidence="7" key="1">
    <citation type="submission" date="2022-11" db="UniProtKB">
        <authorList>
            <consortium name="WormBaseParasite"/>
        </authorList>
    </citation>
    <scope>IDENTIFICATION</scope>
</reference>
<keyword evidence="3 5" id="KW-1133">Transmembrane helix</keyword>
<proteinExistence type="predicted"/>
<evidence type="ECO:0000256" key="5">
    <source>
        <dbReference type="SAM" id="Phobius"/>
    </source>
</evidence>
<keyword evidence="4 5" id="KW-0472">Membrane</keyword>
<dbReference type="PANTHER" id="PTHR11040">
    <property type="entry name" value="ZINC/IRON TRANSPORTER"/>
    <property type="match status" value="1"/>
</dbReference>
<evidence type="ECO:0000313" key="6">
    <source>
        <dbReference type="Proteomes" id="UP000887569"/>
    </source>
</evidence>